<dbReference type="PROSITE" id="PS51257">
    <property type="entry name" value="PROKAR_LIPOPROTEIN"/>
    <property type="match status" value="1"/>
</dbReference>
<evidence type="ECO:0000313" key="3">
    <source>
        <dbReference type="Proteomes" id="UP000518892"/>
    </source>
</evidence>
<keyword evidence="3" id="KW-1185">Reference proteome</keyword>
<dbReference type="SUPFAM" id="SSF159594">
    <property type="entry name" value="XCC0632-like"/>
    <property type="match status" value="1"/>
</dbReference>
<evidence type="ECO:0000313" key="2">
    <source>
        <dbReference type="EMBL" id="MBB3232183.1"/>
    </source>
</evidence>
<gene>
    <name evidence="2" type="ORF">FHR97_003051</name>
</gene>
<sequence length="196" mass="21755">MTRAQGLAILLPLLWLGGCAVGGEPPTRYTLPDDAARPSDRASGAAARHQLVLRPLRLARYLDVEGIVFQLDDITLQEASGHRWVEPLGRQLERGLRERLAHRLPETRVMLEADAGAETSQRLRVEVERFQGRHDGLAVTEGRWQLRDADGHLLALEPFRVTTPLAADGYPALVRALGHGWDSVADEIAADIRRLR</sequence>
<dbReference type="Gene3D" id="3.40.50.10610">
    <property type="entry name" value="ABC-type transport auxiliary lipoprotein component"/>
    <property type="match status" value="1"/>
</dbReference>
<accession>A0A7W5HMC7</accession>
<dbReference type="RefSeq" id="WP_183384636.1">
    <property type="nucleotide sequence ID" value="NZ_JACHXR010000010.1"/>
</dbReference>
<proteinExistence type="predicted"/>
<dbReference type="Pfam" id="PF03886">
    <property type="entry name" value="ABC_trans_aux"/>
    <property type="match status" value="1"/>
</dbReference>
<comment type="caution">
    <text evidence="2">The sequence shown here is derived from an EMBL/GenBank/DDBJ whole genome shotgun (WGS) entry which is preliminary data.</text>
</comment>
<dbReference type="EMBL" id="JACHXR010000010">
    <property type="protein sequence ID" value="MBB3232183.1"/>
    <property type="molecule type" value="Genomic_DNA"/>
</dbReference>
<feature type="domain" description="ABC-type transport auxiliary lipoprotein component" evidence="1">
    <location>
        <begin position="29"/>
        <end position="189"/>
    </location>
</feature>
<protein>
    <recommendedName>
        <fullName evidence="1">ABC-type transport auxiliary lipoprotein component domain-containing protein</fullName>
    </recommendedName>
</protein>
<dbReference type="InterPro" id="IPR005586">
    <property type="entry name" value="ABC_trans_aux"/>
</dbReference>
<name>A0A7W5HMC7_9GAMM</name>
<reference evidence="2 3" key="1">
    <citation type="submission" date="2020-08" db="EMBL/GenBank/DDBJ databases">
        <title>Genomic Encyclopedia of Type Strains, Phase III (KMG-III): the genomes of soil and plant-associated and newly described type strains.</title>
        <authorList>
            <person name="Whitman W."/>
        </authorList>
    </citation>
    <scope>NUCLEOTIDE SEQUENCE [LARGE SCALE GENOMIC DNA]</scope>
    <source>
        <strain evidence="2 3">CECT 7744</strain>
    </source>
</reference>
<evidence type="ECO:0000259" key="1">
    <source>
        <dbReference type="Pfam" id="PF03886"/>
    </source>
</evidence>
<organism evidence="2 3">
    <name type="scientific">Halomonas stenophila</name>
    <dbReference type="NCBI Taxonomy" id="795312"/>
    <lineage>
        <taxon>Bacteria</taxon>
        <taxon>Pseudomonadati</taxon>
        <taxon>Pseudomonadota</taxon>
        <taxon>Gammaproteobacteria</taxon>
        <taxon>Oceanospirillales</taxon>
        <taxon>Halomonadaceae</taxon>
        <taxon>Halomonas</taxon>
    </lineage>
</organism>
<dbReference type="Proteomes" id="UP000518892">
    <property type="component" value="Unassembled WGS sequence"/>
</dbReference>
<dbReference type="AlphaFoldDB" id="A0A7W5HMC7"/>